<sequence>MSERQNIFLLSDATGETAEKTVAAALTQFRGKNARVRRISNVRTKHQVYEALDEALKNQALVVYTIVNRELAQIVHDECDSLGLPGIDLITPLLMRLSEFFGISPKEMPGLLHGVNEGYFSRIDAVEFAVKHDDGQETRNLHKADIVLVGVSRTSKTPLSIYLAHKGWKVANVPLVADIDPPEELFSLDPGRVAGLIIDPQRLIELRASRLRNMGQFSRGTYTDYENIQQEIRQAKRFFRKQRWALIDVTGKAVEETANEVLVKLKLK</sequence>
<dbReference type="EMBL" id="CP010311">
    <property type="protein sequence ID" value="AJF05621.1"/>
    <property type="molecule type" value="Genomic_DNA"/>
</dbReference>
<dbReference type="GO" id="GO:0016776">
    <property type="term" value="F:phosphotransferase activity, phosphate group as acceptor"/>
    <property type="evidence" value="ECO:0007669"/>
    <property type="project" value="UniProtKB-UniRule"/>
</dbReference>
<keyword evidence="7" id="KW-1185">Reference proteome</keyword>
<dbReference type="AlphaFoldDB" id="A0A0B5FPV1"/>
<dbReference type="InterPro" id="IPR026565">
    <property type="entry name" value="PPDK_reg"/>
</dbReference>
<dbReference type="PANTHER" id="PTHR31756:SF3">
    <property type="entry name" value="PYRUVATE, PHOSPHATE DIKINASE REGULATORY PROTEIN 1, CHLOROPLASTIC"/>
    <property type="match status" value="1"/>
</dbReference>
<dbReference type="HOGENOM" id="CLU_046206_2_1_7"/>
<dbReference type="STRING" id="483547.GSUB_02250"/>
<proteinExistence type="inferred from homology"/>
<keyword evidence="1 5" id="KW-0723">Serine/threonine-protein kinase</keyword>
<dbReference type="EC" id="2.7.4.27" evidence="5"/>
<evidence type="ECO:0000313" key="6">
    <source>
        <dbReference type="EMBL" id="AJF05621.1"/>
    </source>
</evidence>
<keyword evidence="3 5" id="KW-0547">Nucleotide-binding</keyword>
<comment type="function">
    <text evidence="5">Bifunctional serine/threonine kinase and phosphorylase involved in the regulation of the pyruvate, phosphate dikinase (PPDK) by catalyzing its phosphorylation/dephosphorylation.</text>
</comment>
<keyword evidence="2 5" id="KW-0808">Transferase</keyword>
<gene>
    <name evidence="6" type="ORF">GSUB_02250</name>
</gene>
<dbReference type="GO" id="GO:0005524">
    <property type="term" value="F:ATP binding"/>
    <property type="evidence" value="ECO:0007669"/>
    <property type="project" value="InterPro"/>
</dbReference>
<dbReference type="NCBIfam" id="NF003742">
    <property type="entry name" value="PRK05339.1"/>
    <property type="match status" value="1"/>
</dbReference>
<organism evidence="6 7">
    <name type="scientific">Geoalkalibacter subterraneus</name>
    <dbReference type="NCBI Taxonomy" id="483547"/>
    <lineage>
        <taxon>Bacteria</taxon>
        <taxon>Pseudomonadati</taxon>
        <taxon>Thermodesulfobacteriota</taxon>
        <taxon>Desulfuromonadia</taxon>
        <taxon>Desulfuromonadales</taxon>
        <taxon>Geoalkalibacteraceae</taxon>
        <taxon>Geoalkalibacter</taxon>
    </lineage>
</organism>
<dbReference type="InterPro" id="IPR005177">
    <property type="entry name" value="Kinase-pyrophosphorylase"/>
</dbReference>
<dbReference type="KEGG" id="gsb:GSUB_02250"/>
<evidence type="ECO:0000256" key="3">
    <source>
        <dbReference type="ARBA" id="ARBA00022741"/>
    </source>
</evidence>
<dbReference type="Pfam" id="PF03618">
    <property type="entry name" value="Kinase-PPPase"/>
    <property type="match status" value="1"/>
</dbReference>
<protein>
    <recommendedName>
        <fullName evidence="5">Putative pyruvate, phosphate dikinase regulatory protein</fullName>
        <shortName evidence="5">PPDK regulatory protein</shortName>
        <ecNumber evidence="5">2.7.11.32</ecNumber>
        <ecNumber evidence="5">2.7.4.27</ecNumber>
    </recommendedName>
</protein>
<reference evidence="6 7" key="1">
    <citation type="journal article" date="2015" name="Genome Announc.">
        <title>Genomes of Geoalkalibacter ferrihydriticus Z-0531T and Geoalkalibacter subterraneus Red1T, Two Haloalkaliphilic Metal-Reducing Deltaproteobacteria.</title>
        <authorList>
            <person name="Badalamenti J.P."/>
            <person name="Krajmalnik-Brown R."/>
            <person name="Torres C.I."/>
            <person name="Bond D.R."/>
        </authorList>
    </citation>
    <scope>NUCLEOTIDE SEQUENCE [LARGE SCALE GENOMIC DNA]</scope>
    <source>
        <strain evidence="6 7">Red1</strain>
    </source>
</reference>
<evidence type="ECO:0000256" key="4">
    <source>
        <dbReference type="ARBA" id="ARBA00022777"/>
    </source>
</evidence>
<evidence type="ECO:0000313" key="7">
    <source>
        <dbReference type="Proteomes" id="UP000035036"/>
    </source>
</evidence>
<evidence type="ECO:0000256" key="2">
    <source>
        <dbReference type="ARBA" id="ARBA00022679"/>
    </source>
</evidence>
<dbReference type="Proteomes" id="UP000035036">
    <property type="component" value="Chromosome"/>
</dbReference>
<comment type="similarity">
    <text evidence="5">Belongs to the pyruvate, phosphate/water dikinase regulatory protein family. PDRP subfamily.</text>
</comment>
<dbReference type="EC" id="2.7.11.32" evidence="5"/>
<feature type="binding site" evidence="5">
    <location>
        <begin position="150"/>
        <end position="157"/>
    </location>
    <ligand>
        <name>ADP</name>
        <dbReference type="ChEBI" id="CHEBI:456216"/>
    </ligand>
</feature>
<comment type="catalytic activity">
    <reaction evidence="5">
        <text>N(tele)-phospho-L-histidyl/L-threonyl-[pyruvate, phosphate dikinase] + ADP = N(tele)-phospho-L-histidyl/O-phospho-L-threonyl-[pyruvate, phosphate dikinase] + AMP + H(+)</text>
        <dbReference type="Rhea" id="RHEA:43692"/>
        <dbReference type="Rhea" id="RHEA-COMP:10650"/>
        <dbReference type="Rhea" id="RHEA-COMP:10651"/>
        <dbReference type="ChEBI" id="CHEBI:15378"/>
        <dbReference type="ChEBI" id="CHEBI:30013"/>
        <dbReference type="ChEBI" id="CHEBI:61977"/>
        <dbReference type="ChEBI" id="CHEBI:83586"/>
        <dbReference type="ChEBI" id="CHEBI:456215"/>
        <dbReference type="ChEBI" id="CHEBI:456216"/>
        <dbReference type="EC" id="2.7.11.32"/>
    </reaction>
</comment>
<dbReference type="HAMAP" id="MF_00921">
    <property type="entry name" value="PDRP"/>
    <property type="match status" value="1"/>
</dbReference>
<keyword evidence="4 5" id="KW-0418">Kinase</keyword>
<dbReference type="GO" id="GO:0004674">
    <property type="term" value="F:protein serine/threonine kinase activity"/>
    <property type="evidence" value="ECO:0007669"/>
    <property type="project" value="UniProtKB-UniRule"/>
</dbReference>
<evidence type="ECO:0000256" key="5">
    <source>
        <dbReference type="HAMAP-Rule" id="MF_00921"/>
    </source>
</evidence>
<comment type="catalytic activity">
    <reaction evidence="5">
        <text>N(tele)-phospho-L-histidyl/O-phospho-L-threonyl-[pyruvate, phosphate dikinase] + phosphate + H(+) = N(tele)-phospho-L-histidyl/L-threonyl-[pyruvate, phosphate dikinase] + diphosphate</text>
        <dbReference type="Rhea" id="RHEA:43696"/>
        <dbReference type="Rhea" id="RHEA-COMP:10650"/>
        <dbReference type="Rhea" id="RHEA-COMP:10651"/>
        <dbReference type="ChEBI" id="CHEBI:15378"/>
        <dbReference type="ChEBI" id="CHEBI:30013"/>
        <dbReference type="ChEBI" id="CHEBI:33019"/>
        <dbReference type="ChEBI" id="CHEBI:43474"/>
        <dbReference type="ChEBI" id="CHEBI:61977"/>
        <dbReference type="ChEBI" id="CHEBI:83586"/>
        <dbReference type="EC" id="2.7.4.27"/>
    </reaction>
</comment>
<name>A0A0B5FPV1_9BACT</name>
<accession>A0A0B5FPV1</accession>
<dbReference type="OrthoDB" id="9782201at2"/>
<dbReference type="PANTHER" id="PTHR31756">
    <property type="entry name" value="PYRUVATE, PHOSPHATE DIKINASE REGULATORY PROTEIN 1, CHLOROPLASTIC"/>
    <property type="match status" value="1"/>
</dbReference>
<dbReference type="GO" id="GO:0043531">
    <property type="term" value="F:ADP binding"/>
    <property type="evidence" value="ECO:0007669"/>
    <property type="project" value="UniProtKB-UniRule"/>
</dbReference>
<dbReference type="RefSeq" id="WP_040199003.1">
    <property type="nucleotide sequence ID" value="NZ_CP010311.1"/>
</dbReference>
<evidence type="ECO:0000256" key="1">
    <source>
        <dbReference type="ARBA" id="ARBA00022527"/>
    </source>
</evidence>